<gene>
    <name evidence="1" type="ORF">QD47_27920</name>
</gene>
<dbReference type="Gene3D" id="3.40.50.1820">
    <property type="entry name" value="alpha/beta hydrolase"/>
    <property type="match status" value="1"/>
</dbReference>
<name>A0A0D7WTK9_9BACL</name>
<keyword evidence="2" id="KW-1185">Reference proteome</keyword>
<accession>A0A0D7WTK9</accession>
<proteinExistence type="predicted"/>
<evidence type="ECO:0008006" key="3">
    <source>
        <dbReference type="Google" id="ProtNLM"/>
    </source>
</evidence>
<reference evidence="1 2" key="1">
    <citation type="submission" date="2014-11" db="EMBL/GenBank/DDBJ databases">
        <title>Draft Genome Sequences of Paenibacillus polymyxa NRRL B-30509 and Paenibacillus terrae NRRL B-30644, Strains from a Poultry Environment that Produce Tridecaptin A and Paenicidins.</title>
        <authorList>
            <person name="van Belkum M.J."/>
            <person name="Lohans C.T."/>
            <person name="Vederas J.C."/>
        </authorList>
    </citation>
    <scope>NUCLEOTIDE SEQUENCE [LARGE SCALE GENOMIC DNA]</scope>
    <source>
        <strain evidence="1 2">NRRL B-30644</strain>
    </source>
</reference>
<comment type="caution">
    <text evidence="1">The sequence shown here is derived from an EMBL/GenBank/DDBJ whole genome shotgun (WGS) entry which is preliminary data.</text>
</comment>
<sequence>MNAPMPCIVCFSNFLPHFANVFSALTHKKDQDLKRFMDGMTMEGYANLIKCPLFLNHGKLDPLFSASGIQRIYEESISVNKTIRLWDDGNHCVTNHATEVITMITDWFTEVLR</sequence>
<dbReference type="SUPFAM" id="SSF53474">
    <property type="entry name" value="alpha/beta-Hydrolases"/>
    <property type="match status" value="1"/>
</dbReference>
<dbReference type="AlphaFoldDB" id="A0A0D7WTK9"/>
<evidence type="ECO:0000313" key="2">
    <source>
        <dbReference type="Proteomes" id="UP000032534"/>
    </source>
</evidence>
<organism evidence="1 2">
    <name type="scientific">Paenibacillus terrae</name>
    <dbReference type="NCBI Taxonomy" id="159743"/>
    <lineage>
        <taxon>Bacteria</taxon>
        <taxon>Bacillati</taxon>
        <taxon>Bacillota</taxon>
        <taxon>Bacilli</taxon>
        <taxon>Bacillales</taxon>
        <taxon>Paenibacillaceae</taxon>
        <taxon>Paenibacillus</taxon>
    </lineage>
</organism>
<protein>
    <recommendedName>
        <fullName evidence="3">Serine aminopeptidase S33 domain-containing protein</fullName>
    </recommendedName>
</protein>
<dbReference type="EMBL" id="JTHP01000116">
    <property type="protein sequence ID" value="KJD42500.1"/>
    <property type="molecule type" value="Genomic_DNA"/>
</dbReference>
<dbReference type="InterPro" id="IPR029058">
    <property type="entry name" value="AB_hydrolase_fold"/>
</dbReference>
<dbReference type="Proteomes" id="UP000032534">
    <property type="component" value="Unassembled WGS sequence"/>
</dbReference>
<evidence type="ECO:0000313" key="1">
    <source>
        <dbReference type="EMBL" id="KJD42500.1"/>
    </source>
</evidence>